<reference evidence="2" key="1">
    <citation type="submission" date="2023-07" db="EMBL/GenBank/DDBJ databases">
        <title>Shewanella mangrovi sp. nov., an acetaldehyde- degrading bacterium isolated from mangrove sediment.</title>
        <authorList>
            <person name="Liu Y."/>
        </authorList>
    </citation>
    <scope>NUCLEOTIDE SEQUENCE [LARGE SCALE GENOMIC DNA]</scope>
    <source>
        <strain evidence="2">C32</strain>
    </source>
</reference>
<dbReference type="Proteomes" id="UP001201549">
    <property type="component" value="Unassembled WGS sequence"/>
</dbReference>
<sequence length="101" mass="10728">MNLKIVTFSPKPVVGLSAGLIEVDMDENAEYCFALDRITGKTVMAMIRPPAGIVRFLVPTKYALSPSLIVGIVDTDGSYNVKAVDGIAAQLVDGNTITISQ</sequence>
<dbReference type="EMBL" id="JAKOGG010000022">
    <property type="protein sequence ID" value="MCS4558553.1"/>
    <property type="molecule type" value="Genomic_DNA"/>
</dbReference>
<dbReference type="RefSeq" id="WP_238898370.1">
    <property type="nucleotide sequence ID" value="NZ_JAKOGG010000022.1"/>
</dbReference>
<comment type="caution">
    <text evidence="1">The sequence shown here is derived from an EMBL/GenBank/DDBJ whole genome shotgun (WGS) entry which is preliminary data.</text>
</comment>
<proteinExistence type="predicted"/>
<organism evidence="1 2">
    <name type="scientific">Shewanella electrica</name>
    <dbReference type="NCBI Taxonomy" id="515560"/>
    <lineage>
        <taxon>Bacteria</taxon>
        <taxon>Pseudomonadati</taxon>
        <taxon>Pseudomonadota</taxon>
        <taxon>Gammaproteobacteria</taxon>
        <taxon>Alteromonadales</taxon>
        <taxon>Shewanellaceae</taxon>
        <taxon>Shewanella</taxon>
    </lineage>
</organism>
<name>A0ABT2FQD6_9GAMM</name>
<protein>
    <submittedName>
        <fullName evidence="1">Uncharacterized protein</fullName>
    </submittedName>
</protein>
<evidence type="ECO:0000313" key="2">
    <source>
        <dbReference type="Proteomes" id="UP001201549"/>
    </source>
</evidence>
<evidence type="ECO:0000313" key="1">
    <source>
        <dbReference type="EMBL" id="MCS4558553.1"/>
    </source>
</evidence>
<gene>
    <name evidence="1" type="ORF">L9G74_19125</name>
</gene>
<accession>A0ABT2FQD6</accession>
<keyword evidence="2" id="KW-1185">Reference proteome</keyword>